<keyword evidence="3 6" id="KW-0812">Transmembrane</keyword>
<proteinExistence type="predicted"/>
<dbReference type="Pfam" id="PF00209">
    <property type="entry name" value="SNF"/>
    <property type="match status" value="1"/>
</dbReference>
<dbReference type="GO" id="GO:0005886">
    <property type="term" value="C:plasma membrane"/>
    <property type="evidence" value="ECO:0007669"/>
    <property type="project" value="TreeGrafter"/>
</dbReference>
<protein>
    <submittedName>
        <fullName evidence="7">Uncharacterized protein</fullName>
    </submittedName>
</protein>
<keyword evidence="4 6" id="KW-1133">Transmembrane helix</keyword>
<sequence length="105" mass="12102">MTCSNFWNTGVDHFYNTEDTIGYWPWPLMKISWLFPTSGFCLATFLFSWSKYTPLKYNNVYVYPPWGYSVGWFLALPSMVCIPLFIVLTLLKTQGCFKKVGAGGE</sequence>
<feature type="transmembrane region" description="Helical" evidence="6">
    <location>
        <begin position="70"/>
        <end position="91"/>
    </location>
</feature>
<reference evidence="7" key="2">
    <citation type="submission" date="2025-08" db="UniProtKB">
        <authorList>
            <consortium name="Ensembl"/>
        </authorList>
    </citation>
    <scope>IDENTIFICATION</scope>
</reference>
<dbReference type="GO" id="GO:0042995">
    <property type="term" value="C:cell projection"/>
    <property type="evidence" value="ECO:0007669"/>
    <property type="project" value="TreeGrafter"/>
</dbReference>
<keyword evidence="5 6" id="KW-0472">Membrane</keyword>
<dbReference type="PANTHER" id="PTHR11616:SF118">
    <property type="entry name" value="SODIUM- AND CHLORIDE-DEPENDENT BETAINE TRANSPORTER"/>
    <property type="match status" value="1"/>
</dbReference>
<dbReference type="PROSITE" id="PS50267">
    <property type="entry name" value="NA_NEUROTRAN_SYMP_3"/>
    <property type="match status" value="1"/>
</dbReference>
<dbReference type="SUPFAM" id="SSF161070">
    <property type="entry name" value="SNF-like"/>
    <property type="match status" value="1"/>
</dbReference>
<name>A0A8I4A2J8_CALJA</name>
<dbReference type="Proteomes" id="UP000008225">
    <property type="component" value="Chromosome 13"/>
</dbReference>
<dbReference type="InterPro" id="IPR037272">
    <property type="entry name" value="SNS_sf"/>
</dbReference>
<keyword evidence="2" id="KW-0813">Transport</keyword>
<reference evidence="7" key="3">
    <citation type="submission" date="2025-09" db="UniProtKB">
        <authorList>
            <consortium name="Ensembl"/>
        </authorList>
    </citation>
    <scope>IDENTIFICATION</scope>
</reference>
<dbReference type="InterPro" id="IPR000175">
    <property type="entry name" value="Na/ntran_symport"/>
</dbReference>
<dbReference type="AlphaFoldDB" id="A0A8I4A2J8"/>
<dbReference type="PANTHER" id="PTHR11616">
    <property type="entry name" value="SODIUM/CHLORIDE DEPENDENT TRANSPORTER"/>
    <property type="match status" value="1"/>
</dbReference>
<evidence type="ECO:0000256" key="5">
    <source>
        <dbReference type="ARBA" id="ARBA00023136"/>
    </source>
</evidence>
<evidence type="ECO:0000313" key="7">
    <source>
        <dbReference type="Ensembl" id="ENSCJAP00000089081.1"/>
    </source>
</evidence>
<dbReference type="GeneTree" id="ENSGT00940000161075"/>
<evidence type="ECO:0000256" key="3">
    <source>
        <dbReference type="ARBA" id="ARBA00022692"/>
    </source>
</evidence>
<accession>A0A8I4A2J8</accession>
<dbReference type="GO" id="GO:0005332">
    <property type="term" value="F:gamma-aminobutyric acid:sodium:chloride symporter activity"/>
    <property type="evidence" value="ECO:0007669"/>
    <property type="project" value="TreeGrafter"/>
</dbReference>
<evidence type="ECO:0000256" key="4">
    <source>
        <dbReference type="ARBA" id="ARBA00022989"/>
    </source>
</evidence>
<evidence type="ECO:0000256" key="6">
    <source>
        <dbReference type="SAM" id="Phobius"/>
    </source>
</evidence>
<keyword evidence="8" id="KW-1185">Reference proteome</keyword>
<evidence type="ECO:0000256" key="2">
    <source>
        <dbReference type="ARBA" id="ARBA00022448"/>
    </source>
</evidence>
<feature type="transmembrane region" description="Helical" evidence="6">
    <location>
        <begin position="31"/>
        <end position="50"/>
    </location>
</feature>
<comment type="subcellular location">
    <subcellularLocation>
        <location evidence="1">Membrane</location>
        <topology evidence="1">Multi-pass membrane protein</topology>
    </subcellularLocation>
</comment>
<dbReference type="OMA" id="PLMKISW"/>
<dbReference type="Ensembl" id="ENSCJAT00000139298.1">
    <property type="protein sequence ID" value="ENSCJAP00000089081.1"/>
    <property type="gene ID" value="ENSCJAG00000085775.1"/>
</dbReference>
<reference evidence="7 8" key="1">
    <citation type="submission" date="2009-03" db="EMBL/GenBank/DDBJ databases">
        <authorList>
            <person name="Warren W."/>
            <person name="Ye L."/>
            <person name="Minx P."/>
            <person name="Worley K."/>
            <person name="Gibbs R."/>
            <person name="Wilson R.K."/>
        </authorList>
    </citation>
    <scope>NUCLEOTIDE SEQUENCE [LARGE SCALE GENOMIC DNA]</scope>
</reference>
<organism evidence="7 8">
    <name type="scientific">Callithrix jacchus</name>
    <name type="common">White-tufted-ear marmoset</name>
    <name type="synonym">Simia Jacchus</name>
    <dbReference type="NCBI Taxonomy" id="9483"/>
    <lineage>
        <taxon>Eukaryota</taxon>
        <taxon>Metazoa</taxon>
        <taxon>Chordata</taxon>
        <taxon>Craniata</taxon>
        <taxon>Vertebrata</taxon>
        <taxon>Euteleostomi</taxon>
        <taxon>Mammalia</taxon>
        <taxon>Eutheria</taxon>
        <taxon>Euarchontoglires</taxon>
        <taxon>Primates</taxon>
        <taxon>Haplorrhini</taxon>
        <taxon>Platyrrhini</taxon>
        <taxon>Cebidae</taxon>
        <taxon>Callitrichinae</taxon>
        <taxon>Callithrix</taxon>
        <taxon>Callithrix</taxon>
    </lineage>
</organism>
<evidence type="ECO:0000256" key="1">
    <source>
        <dbReference type="ARBA" id="ARBA00004141"/>
    </source>
</evidence>
<evidence type="ECO:0000313" key="8">
    <source>
        <dbReference type="Proteomes" id="UP000008225"/>
    </source>
</evidence>